<evidence type="ECO:0000313" key="7">
    <source>
        <dbReference type="Proteomes" id="UP001447188"/>
    </source>
</evidence>
<keyword evidence="6" id="KW-0413">Isomerase</keyword>
<dbReference type="InterPro" id="IPR001853">
    <property type="entry name" value="DSBA-like_thioredoxin_dom"/>
</dbReference>
<dbReference type="PROSITE" id="PS51352">
    <property type="entry name" value="THIOREDOXIN_2"/>
    <property type="match status" value="1"/>
</dbReference>
<dbReference type="EC" id="5.3.4.1" evidence="6"/>
<evidence type="ECO:0000256" key="4">
    <source>
        <dbReference type="ARBA" id="ARBA00023284"/>
    </source>
</evidence>
<evidence type="ECO:0000256" key="1">
    <source>
        <dbReference type="ARBA" id="ARBA00022729"/>
    </source>
</evidence>
<dbReference type="PANTHER" id="PTHR13887">
    <property type="entry name" value="GLUTATHIONE S-TRANSFERASE KAPPA"/>
    <property type="match status" value="1"/>
</dbReference>
<reference evidence="6 7" key="1">
    <citation type="submission" date="2024-02" db="EMBL/GenBank/DDBJ databases">
        <title>Discinaceae phylogenomics.</title>
        <authorList>
            <person name="Dirks A.C."/>
            <person name="James T.Y."/>
        </authorList>
    </citation>
    <scope>NUCLEOTIDE SEQUENCE [LARGE SCALE GENOMIC DNA]</scope>
    <source>
        <strain evidence="6 7">ACD0624</strain>
    </source>
</reference>
<dbReference type="PANTHER" id="PTHR13887:SF14">
    <property type="entry name" value="DISULFIDE BOND FORMATION PROTEIN D"/>
    <property type="match status" value="1"/>
</dbReference>
<protein>
    <submittedName>
        <fullName evidence="6">Com1p</fullName>
        <ecNumber evidence="6">5.3.4.1</ecNumber>
    </submittedName>
</protein>
<dbReference type="PROSITE" id="PS00194">
    <property type="entry name" value="THIOREDOXIN_1"/>
    <property type="match status" value="1"/>
</dbReference>
<keyword evidence="7" id="KW-1185">Reference proteome</keyword>
<feature type="domain" description="Thioredoxin" evidence="5">
    <location>
        <begin position="66"/>
        <end position="247"/>
    </location>
</feature>
<dbReference type="EMBL" id="JBBBZM010000943">
    <property type="protein sequence ID" value="KAL0630230.1"/>
    <property type="molecule type" value="Genomic_DNA"/>
</dbReference>
<keyword evidence="4" id="KW-0676">Redox-active center</keyword>
<dbReference type="SUPFAM" id="SSF52833">
    <property type="entry name" value="Thioredoxin-like"/>
    <property type="match status" value="1"/>
</dbReference>
<evidence type="ECO:0000259" key="5">
    <source>
        <dbReference type="PROSITE" id="PS51352"/>
    </source>
</evidence>
<dbReference type="InterPro" id="IPR017937">
    <property type="entry name" value="Thioredoxin_CS"/>
</dbReference>
<keyword evidence="1" id="KW-0732">Signal</keyword>
<sequence>MTCRNNIVVTTGDPMNFRSTSLATTVLAAVTVLAVAACAPSDKQIQAWVEKNPDIIIKSLQGFQRKQQEDAAPKPEMVKEFSKELFENAGSPTVGNGKVKIAYFFDFNCGHCTKQGETINEVLKKTKDVTIIYKNFPILAPSSETAAKAALAANLQGKYKEYYDELYKPANHGRDDATLEKAAKAIKLDMAKWKTDKDGEAVKAELDHVRTLAGKLKLSGTPLIAIAPDQIFPGRVDQLMEIVQKAL</sequence>
<dbReference type="GO" id="GO:0003756">
    <property type="term" value="F:protein disulfide isomerase activity"/>
    <property type="evidence" value="ECO:0007669"/>
    <property type="project" value="UniProtKB-EC"/>
</dbReference>
<evidence type="ECO:0000256" key="2">
    <source>
        <dbReference type="ARBA" id="ARBA00023002"/>
    </source>
</evidence>
<evidence type="ECO:0000313" key="6">
    <source>
        <dbReference type="EMBL" id="KAL0630230.1"/>
    </source>
</evidence>
<keyword evidence="2" id="KW-0560">Oxidoreductase</keyword>
<dbReference type="Gene3D" id="3.40.30.10">
    <property type="entry name" value="Glutaredoxin"/>
    <property type="match status" value="1"/>
</dbReference>
<comment type="caution">
    <text evidence="6">The sequence shown here is derived from an EMBL/GenBank/DDBJ whole genome shotgun (WGS) entry which is preliminary data.</text>
</comment>
<proteinExistence type="predicted"/>
<gene>
    <name evidence="6" type="primary">com1</name>
    <name evidence="6" type="ORF">Q9L58_010923</name>
</gene>
<organism evidence="6 7">
    <name type="scientific">Discina gigas</name>
    <dbReference type="NCBI Taxonomy" id="1032678"/>
    <lineage>
        <taxon>Eukaryota</taxon>
        <taxon>Fungi</taxon>
        <taxon>Dikarya</taxon>
        <taxon>Ascomycota</taxon>
        <taxon>Pezizomycotina</taxon>
        <taxon>Pezizomycetes</taxon>
        <taxon>Pezizales</taxon>
        <taxon>Discinaceae</taxon>
        <taxon>Discina</taxon>
    </lineage>
</organism>
<evidence type="ECO:0000256" key="3">
    <source>
        <dbReference type="ARBA" id="ARBA00023157"/>
    </source>
</evidence>
<dbReference type="InterPro" id="IPR036249">
    <property type="entry name" value="Thioredoxin-like_sf"/>
</dbReference>
<dbReference type="InterPro" id="IPR013766">
    <property type="entry name" value="Thioredoxin_domain"/>
</dbReference>
<dbReference type="Pfam" id="PF01323">
    <property type="entry name" value="DSBA"/>
    <property type="match status" value="1"/>
</dbReference>
<accession>A0ABR3G2Q3</accession>
<keyword evidence="3" id="KW-1015">Disulfide bond</keyword>
<name>A0ABR3G2Q3_9PEZI</name>
<dbReference type="Proteomes" id="UP001447188">
    <property type="component" value="Unassembled WGS sequence"/>
</dbReference>